<feature type="domain" description="FtsK" evidence="12">
    <location>
        <begin position="1117"/>
        <end position="1303"/>
    </location>
</feature>
<keyword evidence="3 11" id="KW-0812">Transmembrane</keyword>
<evidence type="ECO:0000256" key="5">
    <source>
        <dbReference type="ARBA" id="ARBA00022741"/>
    </source>
</evidence>
<feature type="domain" description="FtsK" evidence="12">
    <location>
        <begin position="457"/>
        <end position="657"/>
    </location>
</feature>
<accession>A0ABT1HUW3</accession>
<dbReference type="RefSeq" id="WP_253670203.1">
    <property type="nucleotide sequence ID" value="NZ_JAMTCP010000015.1"/>
</dbReference>
<evidence type="ECO:0000256" key="3">
    <source>
        <dbReference type="ARBA" id="ARBA00022692"/>
    </source>
</evidence>
<dbReference type="InterPro" id="IPR023836">
    <property type="entry name" value="EccCa-like_Actinobacteria"/>
</dbReference>
<evidence type="ECO:0000256" key="11">
    <source>
        <dbReference type="SAM" id="Phobius"/>
    </source>
</evidence>
<evidence type="ECO:0000256" key="4">
    <source>
        <dbReference type="ARBA" id="ARBA00022737"/>
    </source>
</evidence>
<dbReference type="SMART" id="SM00382">
    <property type="entry name" value="AAA"/>
    <property type="match status" value="3"/>
</dbReference>
<proteinExistence type="predicted"/>
<keyword evidence="7 11" id="KW-1133">Transmembrane helix</keyword>
<name>A0ABT1HUW3_STRSD</name>
<evidence type="ECO:0000256" key="10">
    <source>
        <dbReference type="SAM" id="MobiDB-lite"/>
    </source>
</evidence>
<dbReference type="Proteomes" id="UP001205311">
    <property type="component" value="Unassembled WGS sequence"/>
</dbReference>
<dbReference type="InterPro" id="IPR023837">
    <property type="entry name" value="EccCb-like_Actinobacteria"/>
</dbReference>
<feature type="binding site" evidence="9">
    <location>
        <begin position="1134"/>
        <end position="1141"/>
    </location>
    <ligand>
        <name>ATP</name>
        <dbReference type="ChEBI" id="CHEBI:30616"/>
    </ligand>
</feature>
<comment type="subcellular location">
    <subcellularLocation>
        <location evidence="1">Cell membrane</location>
        <topology evidence="1">Multi-pass membrane protein</topology>
    </subcellularLocation>
</comment>
<feature type="region of interest" description="Disordered" evidence="10">
    <location>
        <begin position="724"/>
        <end position="756"/>
    </location>
</feature>
<keyword evidence="14" id="KW-1185">Reference proteome</keyword>
<dbReference type="PANTHER" id="PTHR22683">
    <property type="entry name" value="SPORULATION PROTEIN RELATED"/>
    <property type="match status" value="1"/>
</dbReference>
<evidence type="ECO:0000256" key="8">
    <source>
        <dbReference type="ARBA" id="ARBA00023136"/>
    </source>
</evidence>
<dbReference type="Gene3D" id="3.40.50.300">
    <property type="entry name" value="P-loop containing nucleotide triphosphate hydrolases"/>
    <property type="match status" value="3"/>
</dbReference>
<comment type="caution">
    <text evidence="13">The sequence shown here is derived from an EMBL/GenBank/DDBJ whole genome shotgun (WGS) entry which is preliminary data.</text>
</comment>
<keyword evidence="5 9" id="KW-0547">Nucleotide-binding</keyword>
<reference evidence="13 14" key="1">
    <citation type="submission" date="2022-06" db="EMBL/GenBank/DDBJ databases">
        <title>Genomic Encyclopedia of Archaeal and Bacterial Type Strains, Phase II (KMG-II): from individual species to whole genera.</title>
        <authorList>
            <person name="Goeker M."/>
        </authorList>
    </citation>
    <scope>NUCLEOTIDE SEQUENCE [LARGE SCALE GENOMIC DNA]</scope>
    <source>
        <strain evidence="13 14">DSM 40477</strain>
    </source>
</reference>
<organism evidence="13 14">
    <name type="scientific">Streptoalloteichus tenebrarius (strain ATCC 17920 / DSM 40477 / JCM 4838 / CBS 697.72 / NBRC 16177 / NCIMB 11028 / NRRL B-12390 / A12253. 1 / ISP 5477)</name>
    <name type="common">Streptomyces tenebrarius</name>
    <dbReference type="NCBI Taxonomy" id="1933"/>
    <lineage>
        <taxon>Bacteria</taxon>
        <taxon>Bacillati</taxon>
        <taxon>Actinomycetota</taxon>
        <taxon>Actinomycetes</taxon>
        <taxon>Pseudonocardiales</taxon>
        <taxon>Pseudonocardiaceae</taxon>
        <taxon>Streptoalloteichus</taxon>
    </lineage>
</organism>
<gene>
    <name evidence="13" type="ORF">LX15_003005</name>
</gene>
<feature type="binding site" evidence="9">
    <location>
        <begin position="845"/>
        <end position="852"/>
    </location>
    <ligand>
        <name>ATP</name>
        <dbReference type="ChEBI" id="CHEBI:30616"/>
    </ligand>
</feature>
<keyword evidence="8 11" id="KW-0472">Membrane</keyword>
<dbReference type="PANTHER" id="PTHR22683:SF1">
    <property type="entry name" value="TYPE VII SECRETION SYSTEM PROTEIN ESSC"/>
    <property type="match status" value="1"/>
</dbReference>
<dbReference type="NCBIfam" id="TIGR03924">
    <property type="entry name" value="T7SS_EccC_a"/>
    <property type="match status" value="1"/>
</dbReference>
<keyword evidence="4" id="KW-0677">Repeat</keyword>
<evidence type="ECO:0000313" key="14">
    <source>
        <dbReference type="Proteomes" id="UP001205311"/>
    </source>
</evidence>
<keyword evidence="6 9" id="KW-0067">ATP-binding</keyword>
<evidence type="ECO:0000256" key="9">
    <source>
        <dbReference type="PROSITE-ProRule" id="PRU00289"/>
    </source>
</evidence>
<evidence type="ECO:0000256" key="2">
    <source>
        <dbReference type="ARBA" id="ARBA00022475"/>
    </source>
</evidence>
<feature type="transmembrane region" description="Helical" evidence="11">
    <location>
        <begin position="64"/>
        <end position="86"/>
    </location>
</feature>
<evidence type="ECO:0000256" key="1">
    <source>
        <dbReference type="ARBA" id="ARBA00004651"/>
    </source>
</evidence>
<feature type="region of interest" description="Disordered" evidence="10">
    <location>
        <begin position="1"/>
        <end position="28"/>
    </location>
</feature>
<keyword evidence="2" id="KW-1003">Cell membrane</keyword>
<dbReference type="EMBL" id="JAMTCP010000015">
    <property type="protein sequence ID" value="MCP2259304.1"/>
    <property type="molecule type" value="Genomic_DNA"/>
</dbReference>
<evidence type="ECO:0000313" key="13">
    <source>
        <dbReference type="EMBL" id="MCP2259304.1"/>
    </source>
</evidence>
<dbReference type="Pfam" id="PF01580">
    <property type="entry name" value="FtsK_SpoIIIE"/>
    <property type="match status" value="2"/>
</dbReference>
<feature type="compositionally biased region" description="Basic residues" evidence="10">
    <location>
        <begin position="1"/>
        <end position="13"/>
    </location>
</feature>
<dbReference type="InterPro" id="IPR050206">
    <property type="entry name" value="FtsK/SpoIIIE/SftA"/>
</dbReference>
<dbReference type="InterPro" id="IPR002543">
    <property type="entry name" value="FtsK_dom"/>
</dbReference>
<feature type="compositionally biased region" description="Gly residues" evidence="10">
    <location>
        <begin position="739"/>
        <end position="756"/>
    </location>
</feature>
<dbReference type="NCBIfam" id="TIGR03925">
    <property type="entry name" value="T7SS_EccC_b"/>
    <property type="match status" value="1"/>
</dbReference>
<dbReference type="InterPro" id="IPR003593">
    <property type="entry name" value="AAA+_ATPase"/>
</dbReference>
<dbReference type="InterPro" id="IPR027417">
    <property type="entry name" value="P-loop_NTPase"/>
</dbReference>
<evidence type="ECO:0000256" key="6">
    <source>
        <dbReference type="ARBA" id="ARBA00022840"/>
    </source>
</evidence>
<feature type="transmembrane region" description="Helical" evidence="11">
    <location>
        <begin position="40"/>
        <end position="58"/>
    </location>
</feature>
<feature type="domain" description="FtsK" evidence="12">
    <location>
        <begin position="826"/>
        <end position="1021"/>
    </location>
</feature>
<feature type="binding site" evidence="9">
    <location>
        <begin position="480"/>
        <end position="487"/>
    </location>
    <ligand>
        <name>ATP</name>
        <dbReference type="ChEBI" id="CHEBI:30616"/>
    </ligand>
</feature>
<sequence>MAPRPTRARRARAPRQPTGEIQLQSPPALTRGSHQAALQMLFLLPMMLGMGAMSFVYIGRDGGAMTYVFGGLFVVVTVGMIVTTLAGGGRATRTKINEERRDYQRYLAGLRRRVREVAGQQRAALFFAQPDPGDLWTFVEGERLWERSRSDPDFGQVRLGLGPQRLATRLRAPQTVPLEDLDPVSSTSLRHFIRAHSTVPDLPVAISLRSFARVELVGDRARSLDLLRALLAQTVVFHSPVDLRLALCLAWDRHADWEWVKWLPHAQDPAAADAAGPGRLVADNLDALADLLGADLGDRPAFTRRTGMGFDHAHLLVVVDGGRTHGDTRLAPAGGRHGVTVVVVSEVDPATPPDPTALRLRVAGERMGRMTGAGSEARVEFLGRPDRLDEASAEALARAMTPRHRAVTTARSSAPTVFGLAGLLGINDPRDVDTRVTWRPRAPRDRLRVPIGLDPEGRPVELDLKESAEGGMGPHGLVIGATGSGKSELLRTLVTGLAVTHSSETLNLALIDFKGGATFAGMTGLPHTCAVITNLADDLTLVDRMADALNGELVRRQELLRAAGNFASVRDYERAREGGANLAPLPSLLVIIDEFSELLSSRPEFVDLFVMIGRLGRSLAVHLLLASQRLEEGRLHGLEAHLSYRIGLRTFSSSESRTVLGVPDAYHLPAIPGSGYLKSGTDTLQRFKAAYVSGELPPRAAGPAAAPPPGRRVLPFALARVEPPDTAPAAQNPSATPANGGGNGGGSGGGSGGGETIMGAMISRLVGNGPPAHQIWLPPLDRPPTLDQVLPPLGIDPARGLCPVGWEGNGRLMVPVAVVDKPFEQRRDLMWADLAGAGGNALVLGAPRSGKSTLLRTLVATLALTHTPQEVQCFLLDMGGGALGPVAGLPHVSGHAPRRDPERCRRLVAEVTTILEERETLFAEHGIDSITTFRARRAEVAPLVHDQREFGDVFLVVDDWGTLREEYENLEEAITRLALRGLGLGVHVVISANRWMTVRSQLLDALGTRWELRLGDPSDSLVSRRAAENVPVGAPGRGLTPEGLHFLGALPRLDSDQDPGTLAAGTADLVGRITEAWPGRPAPPVRLLPREVPYEEMPTAAERPGRAVPFALAESDLKPVFLDFDLEPHFLAFADVGSGKTALLRTVAAGLVRRYTPEEAAILVVDYRRGLLDAVRGDHLLGYAGSGPALEGYVTQVAQAMRERLPGPDVTPDRLRARDWWSGPELFLLVDDYELVAAQASMSHPLAPLLEFLPQARDIGLHLVVARGSGGAARGMFDPVLTRIKELGSPGLVMSGSRDEGVLLGDVKTTPQPPGRGYLVSRRTGTELVQVAWTPPHQ</sequence>
<protein>
    <submittedName>
        <fullName evidence="13">DNA segregation ATPase FtsK/SpoIIIE, S-DNA-T family</fullName>
    </submittedName>
</protein>
<evidence type="ECO:0000259" key="12">
    <source>
        <dbReference type="PROSITE" id="PS50901"/>
    </source>
</evidence>
<evidence type="ECO:0000256" key="7">
    <source>
        <dbReference type="ARBA" id="ARBA00022989"/>
    </source>
</evidence>
<dbReference type="SUPFAM" id="SSF52540">
    <property type="entry name" value="P-loop containing nucleoside triphosphate hydrolases"/>
    <property type="match status" value="3"/>
</dbReference>
<dbReference type="PROSITE" id="PS50901">
    <property type="entry name" value="FTSK"/>
    <property type="match status" value="3"/>
</dbReference>